<evidence type="ECO:0000259" key="1">
    <source>
        <dbReference type="Pfam" id="PF04149"/>
    </source>
</evidence>
<protein>
    <recommendedName>
        <fullName evidence="1">DUF397 domain-containing protein</fullName>
    </recommendedName>
</protein>
<dbReference type="InterPro" id="IPR007278">
    <property type="entry name" value="DUF397"/>
</dbReference>
<dbReference type="Proteomes" id="UP001501231">
    <property type="component" value="Unassembled WGS sequence"/>
</dbReference>
<name>A0ABP5XE73_9ACTN</name>
<proteinExistence type="predicted"/>
<accession>A0ABP5XE73</accession>
<evidence type="ECO:0000313" key="2">
    <source>
        <dbReference type="EMBL" id="GAA2450417.1"/>
    </source>
</evidence>
<dbReference type="EMBL" id="BAAARW010000038">
    <property type="protein sequence ID" value="GAA2450417.1"/>
    <property type="molecule type" value="Genomic_DNA"/>
</dbReference>
<keyword evidence="3" id="KW-1185">Reference proteome</keyword>
<dbReference type="Pfam" id="PF04149">
    <property type="entry name" value="DUF397"/>
    <property type="match status" value="1"/>
</dbReference>
<evidence type="ECO:0000313" key="3">
    <source>
        <dbReference type="Proteomes" id="UP001501231"/>
    </source>
</evidence>
<sequence>MRPDGATRIHWRRSRRCQASNGCVDVAAMAAPAGRAIAVRDGTVPDEPFLCLTPAAWRDLVMKVKNDT</sequence>
<dbReference type="RefSeq" id="WP_344596456.1">
    <property type="nucleotide sequence ID" value="NZ_BAAARW010000038.1"/>
</dbReference>
<gene>
    <name evidence="2" type="ORF">GCM10010191_80420</name>
</gene>
<reference evidence="3" key="1">
    <citation type="journal article" date="2019" name="Int. J. Syst. Evol. Microbiol.">
        <title>The Global Catalogue of Microorganisms (GCM) 10K type strain sequencing project: providing services to taxonomists for standard genome sequencing and annotation.</title>
        <authorList>
            <consortium name="The Broad Institute Genomics Platform"/>
            <consortium name="The Broad Institute Genome Sequencing Center for Infectious Disease"/>
            <person name="Wu L."/>
            <person name="Ma J."/>
        </authorList>
    </citation>
    <scope>NUCLEOTIDE SEQUENCE [LARGE SCALE GENOMIC DNA]</scope>
    <source>
        <strain evidence="3">JCM 3325</strain>
    </source>
</reference>
<organism evidence="2 3">
    <name type="scientific">Actinomadura vinacea</name>
    <dbReference type="NCBI Taxonomy" id="115336"/>
    <lineage>
        <taxon>Bacteria</taxon>
        <taxon>Bacillati</taxon>
        <taxon>Actinomycetota</taxon>
        <taxon>Actinomycetes</taxon>
        <taxon>Streptosporangiales</taxon>
        <taxon>Thermomonosporaceae</taxon>
        <taxon>Actinomadura</taxon>
    </lineage>
</organism>
<comment type="caution">
    <text evidence="2">The sequence shown here is derived from an EMBL/GenBank/DDBJ whole genome shotgun (WGS) entry which is preliminary data.</text>
</comment>
<feature type="domain" description="DUF397" evidence="1">
    <location>
        <begin position="10"/>
        <end position="65"/>
    </location>
</feature>